<dbReference type="AlphaFoldDB" id="E4ZT91"/>
<dbReference type="HOGENOM" id="CLU_468561_0_0_1"/>
<evidence type="ECO:0000313" key="3">
    <source>
        <dbReference type="Proteomes" id="UP000002668"/>
    </source>
</evidence>
<protein>
    <submittedName>
        <fullName evidence="2">Predicted protein</fullName>
    </submittedName>
</protein>
<sequence>MPRILTDANVHFLTKAFASTPDVAWQAFEKDFIAKTSWPVTGLRRISPPLADAWIAVFYYGIDRYYKTPQSTLRYSDFREQFSVPSNHSFRQLHADKLSSVQSVRAARGWTTSFFADLNKRNVRLPALPGREFIEQLAVAAATFPLPDFATLFTAWLPQHLNTIKKAAKNSTRFQPSTRIITAADLRAFIAWIDTVGQQLTTAQGAPSHPISQKATVESNIPAGLLTSRSPCGQSQAEPPPSPTLQLAELPQGHFAHMSDHDSLPSPRYTNAKDPFTQSSLDEGLILSILPQFDGASEINSPPMNLHAQYTLPQLRPVHRREPATASLQASLANRNSSQKHVADYDSNITLTELSDGAMTELETSLHTHNQPGPQRKKSRLTWTDSVAERDLQEELHSLEEEMDATLERIKANYEVAHTNHNLAVKALEKHNAHLTLQYNTSTPTSINDIISKYMQQIAKIGLRITKDQSYLCTLDDNSTDSDGHVGNVSTGVASAIQTRITRDEKRVQHKIQQKVAVQHALLNLNHCKDRVVQTQTALIQANHAWEKEKTALARHTGWLQTIQTKYSIAQLEGRVGENRRA</sequence>
<proteinExistence type="predicted"/>
<dbReference type="Proteomes" id="UP000002668">
    <property type="component" value="Genome"/>
</dbReference>
<dbReference type="VEuPathDB" id="FungiDB:LEMA_P119200.1"/>
<feature type="compositionally biased region" description="Polar residues" evidence="1">
    <location>
        <begin position="227"/>
        <end position="237"/>
    </location>
</feature>
<dbReference type="RefSeq" id="XP_003838065.1">
    <property type="nucleotide sequence ID" value="XM_003838017.1"/>
</dbReference>
<dbReference type="EMBL" id="FP929124">
    <property type="protein sequence ID" value="CBX90033.1"/>
    <property type="molecule type" value="Genomic_DNA"/>
</dbReference>
<dbReference type="InParanoid" id="E4ZT91"/>
<evidence type="ECO:0000313" key="2">
    <source>
        <dbReference type="EMBL" id="CBX90033.1"/>
    </source>
</evidence>
<accession>E4ZT91</accession>
<dbReference type="OrthoDB" id="10419555at2759"/>
<keyword evidence="3" id="KW-1185">Reference proteome</keyword>
<dbReference type="GeneID" id="13291210"/>
<evidence type="ECO:0000256" key="1">
    <source>
        <dbReference type="SAM" id="MobiDB-lite"/>
    </source>
</evidence>
<organism evidence="3">
    <name type="scientific">Leptosphaeria maculans (strain JN3 / isolate v23.1.3 / race Av1-4-5-6-7-8)</name>
    <name type="common">Blackleg fungus</name>
    <name type="synonym">Phoma lingam</name>
    <dbReference type="NCBI Taxonomy" id="985895"/>
    <lineage>
        <taxon>Eukaryota</taxon>
        <taxon>Fungi</taxon>
        <taxon>Dikarya</taxon>
        <taxon>Ascomycota</taxon>
        <taxon>Pezizomycotina</taxon>
        <taxon>Dothideomycetes</taxon>
        <taxon>Pleosporomycetidae</taxon>
        <taxon>Pleosporales</taxon>
        <taxon>Pleosporineae</taxon>
        <taxon>Leptosphaeriaceae</taxon>
        <taxon>Plenodomus</taxon>
        <taxon>Plenodomus lingam/Leptosphaeria maculans species complex</taxon>
    </lineage>
</organism>
<feature type="region of interest" description="Disordered" evidence="1">
    <location>
        <begin position="224"/>
        <end position="277"/>
    </location>
</feature>
<reference evidence="3" key="1">
    <citation type="journal article" date="2011" name="Nat. Commun.">
        <title>Effector diversification within compartments of the Leptosphaeria maculans genome affected by Repeat-Induced Point mutations.</title>
        <authorList>
            <person name="Rouxel T."/>
            <person name="Grandaubert J."/>
            <person name="Hane J.K."/>
            <person name="Hoede C."/>
            <person name="van de Wouw A.P."/>
            <person name="Couloux A."/>
            <person name="Dominguez V."/>
            <person name="Anthouard V."/>
            <person name="Bally P."/>
            <person name="Bourras S."/>
            <person name="Cozijnsen A.J."/>
            <person name="Ciuffetti L.M."/>
            <person name="Degrave A."/>
            <person name="Dilmaghani A."/>
            <person name="Duret L."/>
            <person name="Fudal I."/>
            <person name="Goodwin S.B."/>
            <person name="Gout L."/>
            <person name="Glaser N."/>
            <person name="Linglin J."/>
            <person name="Kema G.H.J."/>
            <person name="Lapalu N."/>
            <person name="Lawrence C.B."/>
            <person name="May K."/>
            <person name="Meyer M."/>
            <person name="Ollivier B."/>
            <person name="Poulain J."/>
            <person name="Schoch C.L."/>
            <person name="Simon A."/>
            <person name="Spatafora J.W."/>
            <person name="Stachowiak A."/>
            <person name="Turgeon B.G."/>
            <person name="Tyler B.M."/>
            <person name="Vincent D."/>
            <person name="Weissenbach J."/>
            <person name="Amselem J."/>
            <person name="Quesneville H."/>
            <person name="Oliver R.P."/>
            <person name="Wincker P."/>
            <person name="Balesdent M.-H."/>
            <person name="Howlett B.J."/>
        </authorList>
    </citation>
    <scope>NUCLEOTIDE SEQUENCE [LARGE SCALE GENOMIC DNA]</scope>
    <source>
        <strain evidence="3">JN3 / isolate v23.1.3 / race Av1-4-5-6-7-8</strain>
    </source>
</reference>
<gene>
    <name evidence="2" type="ORF">LEMA_P119200.1</name>
</gene>
<name>E4ZT91_LEPMJ</name>